<name>A0ACB9NJ71_BAUVA</name>
<protein>
    <submittedName>
        <fullName evidence="1">Uncharacterized protein</fullName>
    </submittedName>
</protein>
<organism evidence="1 2">
    <name type="scientific">Bauhinia variegata</name>
    <name type="common">Purple orchid tree</name>
    <name type="synonym">Phanera variegata</name>
    <dbReference type="NCBI Taxonomy" id="167791"/>
    <lineage>
        <taxon>Eukaryota</taxon>
        <taxon>Viridiplantae</taxon>
        <taxon>Streptophyta</taxon>
        <taxon>Embryophyta</taxon>
        <taxon>Tracheophyta</taxon>
        <taxon>Spermatophyta</taxon>
        <taxon>Magnoliopsida</taxon>
        <taxon>eudicotyledons</taxon>
        <taxon>Gunneridae</taxon>
        <taxon>Pentapetalae</taxon>
        <taxon>rosids</taxon>
        <taxon>fabids</taxon>
        <taxon>Fabales</taxon>
        <taxon>Fabaceae</taxon>
        <taxon>Cercidoideae</taxon>
        <taxon>Cercideae</taxon>
        <taxon>Bauhiniinae</taxon>
        <taxon>Bauhinia</taxon>
    </lineage>
</organism>
<evidence type="ECO:0000313" key="1">
    <source>
        <dbReference type="EMBL" id="KAI4336291.1"/>
    </source>
</evidence>
<reference evidence="1 2" key="1">
    <citation type="journal article" date="2022" name="DNA Res.">
        <title>Chromosomal-level genome assembly of the orchid tree Bauhinia variegata (Leguminosae; Cercidoideae) supports the allotetraploid origin hypothesis of Bauhinia.</title>
        <authorList>
            <person name="Zhong Y."/>
            <person name="Chen Y."/>
            <person name="Zheng D."/>
            <person name="Pang J."/>
            <person name="Liu Y."/>
            <person name="Luo S."/>
            <person name="Meng S."/>
            <person name="Qian L."/>
            <person name="Wei D."/>
            <person name="Dai S."/>
            <person name="Zhou R."/>
        </authorList>
    </citation>
    <scope>NUCLEOTIDE SEQUENCE [LARGE SCALE GENOMIC DNA]</scope>
    <source>
        <strain evidence="1">BV-YZ2020</strain>
    </source>
</reference>
<sequence>MFLFSGQVQCTAFNTQFTDTATSEEVELKRSDFPSGFVFGVGTAAAQIEGAAKEGGKGPSIWDNFMQNTQTKSQTTVAMIPEDVKLIKDLGVDCYRFSISWTRILPKGSLSGGVNQEGINHYNNLIDELLKNGIKPFVTLLHFDTPQSLQDKYGGPLSRSFVVKHWFTINEPYIVAVMGHDLGVAAPGRCSIGLFKCLRGNSSTEPYIVSHNLLLAHATVVKLYRNWNQSFGFMEPLVFGDYPKSMRDLVKDRLPRFTQEEKNLVKGSFDFIGINYYTARYAKSVSPDPNAPVRYLTDSLLVEPLEDKNGVPIGPVAEGSKFIYL</sequence>
<dbReference type="EMBL" id="CM039431">
    <property type="protein sequence ID" value="KAI4336291.1"/>
    <property type="molecule type" value="Genomic_DNA"/>
</dbReference>
<accession>A0ACB9NJ71</accession>
<gene>
    <name evidence="1" type="ORF">L6164_014835</name>
</gene>
<comment type="caution">
    <text evidence="1">The sequence shown here is derived from an EMBL/GenBank/DDBJ whole genome shotgun (WGS) entry which is preliminary data.</text>
</comment>
<keyword evidence="2" id="KW-1185">Reference proteome</keyword>
<proteinExistence type="predicted"/>
<evidence type="ECO:0000313" key="2">
    <source>
        <dbReference type="Proteomes" id="UP000828941"/>
    </source>
</evidence>
<dbReference type="Proteomes" id="UP000828941">
    <property type="component" value="Chromosome 6"/>
</dbReference>